<evidence type="ECO:0000313" key="1">
    <source>
        <dbReference type="EMBL" id="CNE87805.1"/>
    </source>
</evidence>
<reference evidence="1 2" key="1">
    <citation type="submission" date="2015-03" db="EMBL/GenBank/DDBJ databases">
        <authorList>
            <person name="Murphy D."/>
        </authorList>
    </citation>
    <scope>NUCLEOTIDE SEQUENCE [LARGE SCALE GENOMIC DNA]</scope>
    <source>
        <strain evidence="1 2">FCF326</strain>
    </source>
</reference>
<organism evidence="1 2">
    <name type="scientific">Yersinia kristensenii</name>
    <dbReference type="NCBI Taxonomy" id="28152"/>
    <lineage>
        <taxon>Bacteria</taxon>
        <taxon>Pseudomonadati</taxon>
        <taxon>Pseudomonadota</taxon>
        <taxon>Gammaproteobacteria</taxon>
        <taxon>Enterobacterales</taxon>
        <taxon>Yersiniaceae</taxon>
        <taxon>Yersinia</taxon>
    </lineage>
</organism>
<dbReference type="EMBL" id="CPYI01000009">
    <property type="protein sequence ID" value="CNE87805.1"/>
    <property type="molecule type" value="Genomic_DNA"/>
</dbReference>
<dbReference type="Proteomes" id="UP000045824">
    <property type="component" value="Unassembled WGS sequence"/>
</dbReference>
<gene>
    <name evidence="1" type="ORF">ERS008491_02497</name>
</gene>
<dbReference type="AlphaFoldDB" id="A0A0T9LF29"/>
<sequence length="165" mass="18976">MRKKMTKIVCFGILFGAGLGYVLGRGYSYVHPMKDIEGYWAVNHYFNNLTEKYHVCSRVSIIGREVKSSADVYDNDGYIKARRTIAFDVVDVKENIFIGNILSMTIIEDKDRYLDNIINTPYTVSYPIFYRLNEDAVLIEQSQGHPVNSLRLLSRNNIQTCPSVY</sequence>
<dbReference type="RefSeq" id="WP_049560508.1">
    <property type="nucleotide sequence ID" value="NZ_CABHXR010000007.1"/>
</dbReference>
<evidence type="ECO:0000313" key="2">
    <source>
        <dbReference type="Proteomes" id="UP000045824"/>
    </source>
</evidence>
<protein>
    <submittedName>
        <fullName evidence="1">Uncharacterized protein</fullName>
    </submittedName>
</protein>
<accession>A0A0T9LF29</accession>
<proteinExistence type="predicted"/>
<name>A0A0T9LF29_YERKR</name>